<proteinExistence type="predicted"/>
<sequence length="356" mass="40655">MEPKPCDNNAESTALDQELDELTLGPDTDRVMAVLSLKLAQISPMSRAKLTHCSRTTREVVLEACPLPLQSWVASPNKGILYEEPRAWQAHCYAVCWHVQGHEYMEPRAAGCPSVAPCARGDGAGLWPPYLERPSGDEGLHLRGGVLILAASDELDYKREYYEEQRALLPHERSGSRVSPVPTLAVTLHCPAFSEVYIRSEAAKAAWGRWEAYCEANNVPNIRGRCPQCPFLWLYPRAVLVKICSFAVEYGCMIDWVLAVVALARGEEFWERGDREPITWAWLENNVLLNDLKYDHAVRPDLVEQGYDKNYVMLDSVPEALRDFLRRKWKCKWAQAEYDDRMQFIKSKQEIFQFFS</sequence>
<name>A0A8J2SQR0_9STRA</name>
<reference evidence="1" key="1">
    <citation type="submission" date="2021-11" db="EMBL/GenBank/DDBJ databases">
        <authorList>
            <consortium name="Genoscope - CEA"/>
            <person name="William W."/>
        </authorList>
    </citation>
    <scope>NUCLEOTIDE SEQUENCE</scope>
</reference>
<dbReference type="Proteomes" id="UP000789595">
    <property type="component" value="Unassembled WGS sequence"/>
</dbReference>
<evidence type="ECO:0000313" key="1">
    <source>
        <dbReference type="EMBL" id="CAH0372167.1"/>
    </source>
</evidence>
<keyword evidence="2" id="KW-1185">Reference proteome</keyword>
<comment type="caution">
    <text evidence="1">The sequence shown here is derived from an EMBL/GenBank/DDBJ whole genome shotgun (WGS) entry which is preliminary data.</text>
</comment>
<evidence type="ECO:0000313" key="2">
    <source>
        <dbReference type="Proteomes" id="UP000789595"/>
    </source>
</evidence>
<dbReference type="EMBL" id="CAKKNE010000003">
    <property type="protein sequence ID" value="CAH0372167.1"/>
    <property type="molecule type" value="Genomic_DNA"/>
</dbReference>
<accession>A0A8J2SQR0</accession>
<gene>
    <name evidence="1" type="ORF">PECAL_3P21480</name>
</gene>
<organism evidence="1 2">
    <name type="scientific">Pelagomonas calceolata</name>
    <dbReference type="NCBI Taxonomy" id="35677"/>
    <lineage>
        <taxon>Eukaryota</taxon>
        <taxon>Sar</taxon>
        <taxon>Stramenopiles</taxon>
        <taxon>Ochrophyta</taxon>
        <taxon>Pelagophyceae</taxon>
        <taxon>Pelagomonadales</taxon>
        <taxon>Pelagomonadaceae</taxon>
        <taxon>Pelagomonas</taxon>
    </lineage>
</organism>
<dbReference type="AlphaFoldDB" id="A0A8J2SQR0"/>
<protein>
    <submittedName>
        <fullName evidence="1">Uncharacterized protein</fullName>
    </submittedName>
</protein>